<protein>
    <submittedName>
        <fullName evidence="2">Uncharacterized protein</fullName>
    </submittedName>
</protein>
<reference evidence="2 3" key="1">
    <citation type="submission" date="2018-06" db="EMBL/GenBank/DDBJ databases">
        <authorList>
            <consortium name="Pathogen Informatics"/>
            <person name="Doyle S."/>
        </authorList>
    </citation>
    <scope>NUCLEOTIDE SEQUENCE [LARGE SCALE GENOMIC DNA]</scope>
    <source>
        <strain evidence="2 3">NCTC11842</strain>
    </source>
</reference>
<sequence>MGTSTSSSGGRSGSPFDPEWLAPDGAAPSGSGGGTESGSDQDGAEGAPVSEAPTVPENVIAPDRRFGPARSQLGSYLGNGNRDDLRCATRSMVSKGMGGASRAASTMRGTAKGAGALGQFLVAAREGTDQRVTDWVARCRSANLSASDLALEVLKEVISGSGSIDEESLRDAGAEALAKLYENHPDVDIFDLTNAQIAEVIGLTIAIQICQRIDMQLGQTYEKLKHDPAQIQERRADIREWVWAEVRVVLEEKKASHADPKSLAQSVLQSALQVFAE</sequence>
<evidence type="ECO:0000256" key="1">
    <source>
        <dbReference type="SAM" id="MobiDB-lite"/>
    </source>
</evidence>
<dbReference type="AlphaFoldDB" id="A0A2X2BX28"/>
<gene>
    <name evidence="2" type="ORF">NCTC11842_00436</name>
</gene>
<dbReference type="Proteomes" id="UP000250443">
    <property type="component" value="Unassembled WGS sequence"/>
</dbReference>
<feature type="region of interest" description="Disordered" evidence="1">
    <location>
        <begin position="1"/>
        <end position="78"/>
    </location>
</feature>
<evidence type="ECO:0000313" key="2">
    <source>
        <dbReference type="EMBL" id="SPZ00287.1"/>
    </source>
</evidence>
<organism evidence="2 3">
    <name type="scientific">Pseudomonas luteola</name>
    <dbReference type="NCBI Taxonomy" id="47886"/>
    <lineage>
        <taxon>Bacteria</taxon>
        <taxon>Pseudomonadati</taxon>
        <taxon>Pseudomonadota</taxon>
        <taxon>Gammaproteobacteria</taxon>
        <taxon>Pseudomonadales</taxon>
        <taxon>Pseudomonadaceae</taxon>
        <taxon>Pseudomonas</taxon>
    </lineage>
</organism>
<evidence type="ECO:0000313" key="3">
    <source>
        <dbReference type="Proteomes" id="UP000250443"/>
    </source>
</evidence>
<dbReference type="EMBL" id="UAUF01000002">
    <property type="protein sequence ID" value="SPZ00287.1"/>
    <property type="molecule type" value="Genomic_DNA"/>
</dbReference>
<proteinExistence type="predicted"/>
<name>A0A2X2BX28_PSELU</name>
<accession>A0A2X2BX28</accession>